<dbReference type="Gene3D" id="1.10.45.10">
    <property type="entry name" value="Vanillyl-alcohol Oxidase, Chain A, domain 4"/>
    <property type="match status" value="1"/>
</dbReference>
<dbReference type="GO" id="GO:0050660">
    <property type="term" value="F:flavin adenine dinucleotide binding"/>
    <property type="evidence" value="ECO:0007669"/>
    <property type="project" value="InterPro"/>
</dbReference>
<organism evidence="6 7">
    <name type="scientific">Haematococcus lacustris</name>
    <name type="common">Green alga</name>
    <name type="synonym">Haematococcus pluvialis</name>
    <dbReference type="NCBI Taxonomy" id="44745"/>
    <lineage>
        <taxon>Eukaryota</taxon>
        <taxon>Viridiplantae</taxon>
        <taxon>Chlorophyta</taxon>
        <taxon>core chlorophytes</taxon>
        <taxon>Chlorophyceae</taxon>
        <taxon>CS clade</taxon>
        <taxon>Chlamydomonadales</taxon>
        <taxon>Haematococcaceae</taxon>
        <taxon>Haematococcus</taxon>
    </lineage>
</organism>
<keyword evidence="4" id="KW-0560">Oxidoreductase</keyword>
<dbReference type="AlphaFoldDB" id="A0A699ZS98"/>
<comment type="caution">
    <text evidence="6">The sequence shown here is derived from an EMBL/GenBank/DDBJ whole genome shotgun (WGS) entry which is preliminary data.</text>
</comment>
<feature type="non-terminal residue" evidence="6">
    <location>
        <position position="121"/>
    </location>
</feature>
<dbReference type="InterPro" id="IPR004113">
    <property type="entry name" value="FAD-bd_oxidored_4_C"/>
</dbReference>
<dbReference type="PANTHER" id="PTHR11748">
    <property type="entry name" value="D-LACTATE DEHYDROGENASE"/>
    <property type="match status" value="1"/>
</dbReference>
<keyword evidence="2" id="KW-0285">Flavoprotein</keyword>
<protein>
    <recommendedName>
        <fullName evidence="5">FAD-binding oxidoreductase/transferase type 4 C-terminal domain-containing protein</fullName>
    </recommendedName>
</protein>
<reference evidence="6 7" key="1">
    <citation type="submission" date="2020-02" db="EMBL/GenBank/DDBJ databases">
        <title>Draft genome sequence of Haematococcus lacustris strain NIES-144.</title>
        <authorList>
            <person name="Morimoto D."/>
            <person name="Nakagawa S."/>
            <person name="Yoshida T."/>
            <person name="Sawayama S."/>
        </authorList>
    </citation>
    <scope>NUCLEOTIDE SEQUENCE [LARGE SCALE GENOMIC DNA]</scope>
    <source>
        <strain evidence="6 7">NIES-144</strain>
    </source>
</reference>
<evidence type="ECO:0000256" key="3">
    <source>
        <dbReference type="ARBA" id="ARBA00022827"/>
    </source>
</evidence>
<keyword evidence="7" id="KW-1185">Reference proteome</keyword>
<dbReference type="Proteomes" id="UP000485058">
    <property type="component" value="Unassembled WGS sequence"/>
</dbReference>
<dbReference type="InterPro" id="IPR016171">
    <property type="entry name" value="Vanillyl_alc_oxidase_C-sub2"/>
</dbReference>
<feature type="non-terminal residue" evidence="6">
    <location>
        <position position="1"/>
    </location>
</feature>
<evidence type="ECO:0000313" key="7">
    <source>
        <dbReference type="Proteomes" id="UP000485058"/>
    </source>
</evidence>
<keyword evidence="3" id="KW-0274">FAD</keyword>
<evidence type="ECO:0000313" key="6">
    <source>
        <dbReference type="EMBL" id="GFH24030.1"/>
    </source>
</evidence>
<evidence type="ECO:0000256" key="1">
    <source>
        <dbReference type="ARBA" id="ARBA00001974"/>
    </source>
</evidence>
<dbReference type="GO" id="GO:0008720">
    <property type="term" value="F:D-lactate dehydrogenase (NAD+) activity"/>
    <property type="evidence" value="ECO:0007669"/>
    <property type="project" value="TreeGrafter"/>
</dbReference>
<dbReference type="SUPFAM" id="SSF55103">
    <property type="entry name" value="FAD-linked oxidases, C-terminal domain"/>
    <property type="match status" value="1"/>
</dbReference>
<name>A0A699ZS98_HAELA</name>
<evidence type="ECO:0000256" key="4">
    <source>
        <dbReference type="ARBA" id="ARBA00023002"/>
    </source>
</evidence>
<dbReference type="GO" id="GO:0004458">
    <property type="term" value="F:D-lactate dehydrogenase (cytochrome) activity"/>
    <property type="evidence" value="ECO:0007669"/>
    <property type="project" value="TreeGrafter"/>
</dbReference>
<dbReference type="InterPro" id="IPR016164">
    <property type="entry name" value="FAD-linked_Oxase-like_C"/>
</dbReference>
<comment type="cofactor">
    <cofactor evidence="1">
        <name>FAD</name>
        <dbReference type="ChEBI" id="CHEBI:57692"/>
    </cofactor>
</comment>
<evidence type="ECO:0000259" key="5">
    <source>
        <dbReference type="Pfam" id="PF02913"/>
    </source>
</evidence>
<gene>
    <name evidence="6" type="ORF">HaLaN_21744</name>
</gene>
<dbReference type="GO" id="GO:1903457">
    <property type="term" value="P:lactate catabolic process"/>
    <property type="evidence" value="ECO:0007669"/>
    <property type="project" value="TreeGrafter"/>
</dbReference>
<dbReference type="Pfam" id="PF02913">
    <property type="entry name" value="FAD-oxidase_C"/>
    <property type="match status" value="1"/>
</dbReference>
<evidence type="ECO:0000256" key="2">
    <source>
        <dbReference type="ARBA" id="ARBA00022630"/>
    </source>
</evidence>
<dbReference type="PANTHER" id="PTHR11748:SF111">
    <property type="entry name" value="D-LACTATE DEHYDROGENASE, MITOCHONDRIAL-RELATED"/>
    <property type="match status" value="1"/>
</dbReference>
<sequence length="121" mass="13526">MMEEMCYIVATKHSGSLKGEHGTGRNVAPFVEMEWGNKAYGLMWELKELFDPDFVLNPGVILNKDPDVHIKNLKPSPAASAIVNSNCPSRDVTLTPRQRIAVYREMHRLNTLPDASSAEKT</sequence>
<dbReference type="EMBL" id="BLLF01002424">
    <property type="protein sequence ID" value="GFH24030.1"/>
    <property type="molecule type" value="Genomic_DNA"/>
</dbReference>
<accession>A0A699ZS98</accession>
<proteinExistence type="predicted"/>
<feature type="domain" description="FAD-binding oxidoreductase/transferase type 4 C-terminal" evidence="5">
    <location>
        <begin position="3"/>
        <end position="60"/>
    </location>
</feature>